<sequence length="179" mass="20044">ETPPPEEFYRFRRRRLRVRAGAECVGRDQRDGEKPRAEGGDLFRARRIGHLVRWGANNADIIAQYSNSNLASVELHFAETAQLPVVIGEQPIQVKEFLPAEYELSAPVFIPAKEVLTLSWMLPASSQLKLPVDSSYLHLLDQLRGIVRRQPVAPAAIAAITKILGGEIEGEGDKYYLIQ</sequence>
<dbReference type="AlphaFoldDB" id="A0A699TLX2"/>
<feature type="non-terminal residue" evidence="1">
    <location>
        <position position="179"/>
    </location>
</feature>
<name>A0A699TLX2_TANCI</name>
<dbReference type="EMBL" id="BKCJ011261003">
    <property type="protein sequence ID" value="GFD11742.1"/>
    <property type="molecule type" value="Genomic_DNA"/>
</dbReference>
<gene>
    <name evidence="1" type="ORF">Tci_883711</name>
</gene>
<proteinExistence type="predicted"/>
<comment type="caution">
    <text evidence="1">The sequence shown here is derived from an EMBL/GenBank/DDBJ whole genome shotgun (WGS) entry which is preliminary data.</text>
</comment>
<organism evidence="1">
    <name type="scientific">Tanacetum cinerariifolium</name>
    <name type="common">Dalmatian daisy</name>
    <name type="synonym">Chrysanthemum cinerariifolium</name>
    <dbReference type="NCBI Taxonomy" id="118510"/>
    <lineage>
        <taxon>Eukaryota</taxon>
        <taxon>Viridiplantae</taxon>
        <taxon>Streptophyta</taxon>
        <taxon>Embryophyta</taxon>
        <taxon>Tracheophyta</taxon>
        <taxon>Spermatophyta</taxon>
        <taxon>Magnoliopsida</taxon>
        <taxon>eudicotyledons</taxon>
        <taxon>Gunneridae</taxon>
        <taxon>Pentapetalae</taxon>
        <taxon>asterids</taxon>
        <taxon>campanulids</taxon>
        <taxon>Asterales</taxon>
        <taxon>Asteraceae</taxon>
        <taxon>Asteroideae</taxon>
        <taxon>Anthemideae</taxon>
        <taxon>Anthemidinae</taxon>
        <taxon>Tanacetum</taxon>
    </lineage>
</organism>
<feature type="non-terminal residue" evidence="1">
    <location>
        <position position="1"/>
    </location>
</feature>
<protein>
    <submittedName>
        <fullName evidence="1">Uncharacterized protein</fullName>
    </submittedName>
</protein>
<evidence type="ECO:0000313" key="1">
    <source>
        <dbReference type="EMBL" id="GFD11742.1"/>
    </source>
</evidence>
<reference evidence="1" key="1">
    <citation type="journal article" date="2019" name="Sci. Rep.">
        <title>Draft genome of Tanacetum cinerariifolium, the natural source of mosquito coil.</title>
        <authorList>
            <person name="Yamashiro T."/>
            <person name="Shiraishi A."/>
            <person name="Satake H."/>
            <person name="Nakayama K."/>
        </authorList>
    </citation>
    <scope>NUCLEOTIDE SEQUENCE</scope>
</reference>
<accession>A0A699TLX2</accession>